<dbReference type="RefSeq" id="WP_200586847.1">
    <property type="nucleotide sequence ID" value="NZ_JAEHFY010000017.1"/>
</dbReference>
<name>A0ABS1BLK0_9SPHI</name>
<feature type="domain" description="Response regulatory" evidence="2">
    <location>
        <begin position="4"/>
        <end position="115"/>
    </location>
</feature>
<dbReference type="EMBL" id="JAEHFY010000017">
    <property type="protein sequence ID" value="MBK0383763.1"/>
    <property type="molecule type" value="Genomic_DNA"/>
</dbReference>
<feature type="modified residue" description="4-aspartylphosphate" evidence="1">
    <location>
        <position position="55"/>
    </location>
</feature>
<dbReference type="Pfam" id="PF00072">
    <property type="entry name" value="Response_reg"/>
    <property type="match status" value="1"/>
</dbReference>
<dbReference type="InterPro" id="IPR007492">
    <property type="entry name" value="LytTR_DNA-bd_dom"/>
</dbReference>
<proteinExistence type="predicted"/>
<evidence type="ECO:0000313" key="5">
    <source>
        <dbReference type="Proteomes" id="UP000660024"/>
    </source>
</evidence>
<keyword evidence="5" id="KW-1185">Reference proteome</keyword>
<dbReference type="Pfam" id="PF04397">
    <property type="entry name" value="LytTR"/>
    <property type="match status" value="1"/>
</dbReference>
<reference evidence="4 5" key="1">
    <citation type="submission" date="2020-12" db="EMBL/GenBank/DDBJ databases">
        <title>Bacterial novel species Pedobacter sp. SD-b isolated from soil.</title>
        <authorList>
            <person name="Jung H.-Y."/>
        </authorList>
    </citation>
    <scope>NUCLEOTIDE SEQUENCE [LARGE SCALE GENOMIC DNA]</scope>
    <source>
        <strain evidence="4 5">SD-b</strain>
    </source>
</reference>
<dbReference type="PROSITE" id="PS50930">
    <property type="entry name" value="HTH_LYTTR"/>
    <property type="match status" value="1"/>
</dbReference>
<sequence length="247" mass="28652">MNITCIIIDDEELARQRLTRLLTPYKFIEIIAEASNGKEGLKLVEEMQPDMIFLDIEMPVMNGFEMLSKIKKQPKVIFTTAYDQYAIKAFEENSLDYLLKPIEKERLEKSMEKLQETHKPMALPLQQLLNELKPKKEIKTLTVKIGDKILLIALDRIVAIEAEDKYVFLHTEDGSKHLTDFTLSGLEEKLPDDFCRIHRGVIINTNFIKEIRKSFNGALVFVMNNKEQIKFTSSRGNSEALRKRFDI</sequence>
<feature type="domain" description="HTH LytTR-type" evidence="3">
    <location>
        <begin position="141"/>
        <end position="247"/>
    </location>
</feature>
<dbReference type="SMART" id="SM00448">
    <property type="entry name" value="REC"/>
    <property type="match status" value="1"/>
</dbReference>
<evidence type="ECO:0000313" key="4">
    <source>
        <dbReference type="EMBL" id="MBK0383763.1"/>
    </source>
</evidence>
<keyword evidence="1" id="KW-0597">Phosphoprotein</keyword>
<dbReference type="PANTHER" id="PTHR37299">
    <property type="entry name" value="TRANSCRIPTIONAL REGULATOR-RELATED"/>
    <property type="match status" value="1"/>
</dbReference>
<dbReference type="PANTHER" id="PTHR37299:SF1">
    <property type="entry name" value="STAGE 0 SPORULATION PROTEIN A HOMOLOG"/>
    <property type="match status" value="1"/>
</dbReference>
<dbReference type="InterPro" id="IPR011006">
    <property type="entry name" value="CheY-like_superfamily"/>
</dbReference>
<protein>
    <submittedName>
        <fullName evidence="4">Response regulator transcription factor</fullName>
    </submittedName>
</protein>
<comment type="caution">
    <text evidence="4">The sequence shown here is derived from an EMBL/GenBank/DDBJ whole genome shotgun (WGS) entry which is preliminary data.</text>
</comment>
<organism evidence="4 5">
    <name type="scientific">Pedobacter segetis</name>
    <dbReference type="NCBI Taxonomy" id="2793069"/>
    <lineage>
        <taxon>Bacteria</taxon>
        <taxon>Pseudomonadati</taxon>
        <taxon>Bacteroidota</taxon>
        <taxon>Sphingobacteriia</taxon>
        <taxon>Sphingobacteriales</taxon>
        <taxon>Sphingobacteriaceae</taxon>
        <taxon>Pedobacter</taxon>
    </lineage>
</organism>
<dbReference type="InterPro" id="IPR046947">
    <property type="entry name" value="LytR-like"/>
</dbReference>
<evidence type="ECO:0000259" key="2">
    <source>
        <dbReference type="PROSITE" id="PS50110"/>
    </source>
</evidence>
<evidence type="ECO:0000259" key="3">
    <source>
        <dbReference type="PROSITE" id="PS50930"/>
    </source>
</evidence>
<dbReference type="Gene3D" id="2.40.50.1020">
    <property type="entry name" value="LytTr DNA-binding domain"/>
    <property type="match status" value="1"/>
</dbReference>
<evidence type="ECO:0000256" key="1">
    <source>
        <dbReference type="PROSITE-ProRule" id="PRU00169"/>
    </source>
</evidence>
<dbReference type="InterPro" id="IPR001789">
    <property type="entry name" value="Sig_transdc_resp-reg_receiver"/>
</dbReference>
<dbReference type="SUPFAM" id="SSF52172">
    <property type="entry name" value="CheY-like"/>
    <property type="match status" value="1"/>
</dbReference>
<accession>A0ABS1BLK0</accession>
<dbReference type="SMART" id="SM00850">
    <property type="entry name" value="LytTR"/>
    <property type="match status" value="1"/>
</dbReference>
<gene>
    <name evidence="4" type="ORF">I5M32_12410</name>
</gene>
<dbReference type="Proteomes" id="UP000660024">
    <property type="component" value="Unassembled WGS sequence"/>
</dbReference>
<dbReference type="Gene3D" id="3.40.50.2300">
    <property type="match status" value="1"/>
</dbReference>
<dbReference type="PROSITE" id="PS50110">
    <property type="entry name" value="RESPONSE_REGULATORY"/>
    <property type="match status" value="1"/>
</dbReference>